<comment type="caution">
    <text evidence="1">The sequence shown here is derived from an EMBL/GenBank/DDBJ whole genome shotgun (WGS) entry which is preliminary data.</text>
</comment>
<keyword evidence="2" id="KW-1185">Reference proteome</keyword>
<gene>
    <name evidence="1" type="ORF">BDR25DRAFT_357374</name>
</gene>
<evidence type="ECO:0000313" key="1">
    <source>
        <dbReference type="EMBL" id="KAF2468444.1"/>
    </source>
</evidence>
<protein>
    <submittedName>
        <fullName evidence="1">Uncharacterized protein</fullName>
    </submittedName>
</protein>
<reference evidence="1" key="1">
    <citation type="journal article" date="2020" name="Stud. Mycol.">
        <title>101 Dothideomycetes genomes: a test case for predicting lifestyles and emergence of pathogens.</title>
        <authorList>
            <person name="Haridas S."/>
            <person name="Albert R."/>
            <person name="Binder M."/>
            <person name="Bloem J."/>
            <person name="Labutti K."/>
            <person name="Salamov A."/>
            <person name="Andreopoulos B."/>
            <person name="Baker S."/>
            <person name="Barry K."/>
            <person name="Bills G."/>
            <person name="Bluhm B."/>
            <person name="Cannon C."/>
            <person name="Castanera R."/>
            <person name="Culley D."/>
            <person name="Daum C."/>
            <person name="Ezra D."/>
            <person name="Gonzalez J."/>
            <person name="Henrissat B."/>
            <person name="Kuo A."/>
            <person name="Liang C."/>
            <person name="Lipzen A."/>
            <person name="Lutzoni F."/>
            <person name="Magnuson J."/>
            <person name="Mondo S."/>
            <person name="Nolan M."/>
            <person name="Ohm R."/>
            <person name="Pangilinan J."/>
            <person name="Park H.-J."/>
            <person name="Ramirez L."/>
            <person name="Alfaro M."/>
            <person name="Sun H."/>
            <person name="Tritt A."/>
            <person name="Yoshinaga Y."/>
            <person name="Zwiers L.-H."/>
            <person name="Turgeon B."/>
            <person name="Goodwin S."/>
            <person name="Spatafora J."/>
            <person name="Crous P."/>
            <person name="Grigoriev I."/>
        </authorList>
    </citation>
    <scope>NUCLEOTIDE SEQUENCE</scope>
    <source>
        <strain evidence="1">ATCC 200398</strain>
    </source>
</reference>
<dbReference type="Proteomes" id="UP000799755">
    <property type="component" value="Unassembled WGS sequence"/>
</dbReference>
<accession>A0ACB6QN96</accession>
<proteinExistence type="predicted"/>
<organism evidence="1 2">
    <name type="scientific">Lindgomyces ingoldianus</name>
    <dbReference type="NCBI Taxonomy" id="673940"/>
    <lineage>
        <taxon>Eukaryota</taxon>
        <taxon>Fungi</taxon>
        <taxon>Dikarya</taxon>
        <taxon>Ascomycota</taxon>
        <taxon>Pezizomycotina</taxon>
        <taxon>Dothideomycetes</taxon>
        <taxon>Pleosporomycetidae</taxon>
        <taxon>Pleosporales</taxon>
        <taxon>Lindgomycetaceae</taxon>
        <taxon>Lindgomyces</taxon>
    </lineage>
</organism>
<evidence type="ECO:0000313" key="2">
    <source>
        <dbReference type="Proteomes" id="UP000799755"/>
    </source>
</evidence>
<name>A0ACB6QN96_9PLEO</name>
<sequence>MNDALYVMRAARQGNLVMASCQWGRALQSFLEMEVCEQFSREDGREVRGREYPRRSSGLECGKLKGNVELPTCLGVLGSGVMSAQDLISKPPRSSTFTSLVGALQSIMVELGPIAFSGPSPSKIGNVRTGSPSIRDSHINSTLAWWLERGFLQEAKQDLAGLTNMNTPPDHREPRGANMDRTSSSERLGTSDVNHRFPDAILGSGVSTVAKAALLIVGAPCAPAPTSPVTELAIRDDNVPSLARLLASPLCITTSGGCHSHFISAQETLT</sequence>
<dbReference type="EMBL" id="MU003515">
    <property type="protein sequence ID" value="KAF2468444.1"/>
    <property type="molecule type" value="Genomic_DNA"/>
</dbReference>